<dbReference type="EMBL" id="JAUCMV010000005">
    <property type="protein sequence ID" value="KAK0394594.1"/>
    <property type="molecule type" value="Genomic_DNA"/>
</dbReference>
<keyword evidence="4" id="KW-1185">Reference proteome</keyword>
<gene>
    <name evidence="3" type="ORF">QR680_000825</name>
</gene>
<accession>A0AA39LEZ8</accession>
<name>A0AA39LEZ8_9BILA</name>
<comment type="caution">
    <text evidence="3">The sequence shown here is derived from an EMBL/GenBank/DDBJ whole genome shotgun (WGS) entry which is preliminary data.</text>
</comment>
<evidence type="ECO:0000256" key="1">
    <source>
        <dbReference type="SAM" id="MobiDB-lite"/>
    </source>
</evidence>
<dbReference type="AlphaFoldDB" id="A0AA39LEZ8"/>
<evidence type="ECO:0000256" key="2">
    <source>
        <dbReference type="SAM" id="SignalP"/>
    </source>
</evidence>
<feature type="compositionally biased region" description="Basic and acidic residues" evidence="1">
    <location>
        <begin position="131"/>
        <end position="141"/>
    </location>
</feature>
<evidence type="ECO:0000313" key="4">
    <source>
        <dbReference type="Proteomes" id="UP001175271"/>
    </source>
</evidence>
<sequence length="174" mass="19437">MIFLAFTCILYTGIQLANDPEPTETDYMQGDSEAAMPNDHYDLPDQVTGEYYDYGYYLDQPIEERNDSSTSTTTTRSARMSRANIMSDFTDAEYEAAIRKADALFFAELKNFDEAHEILMAEGADQTTNGEPKDPEQKKNPVADVSESATDAVRGFSFKACFALFCLPCCCCRA</sequence>
<feature type="chain" id="PRO_5041360450" evidence="2">
    <location>
        <begin position="18"/>
        <end position="174"/>
    </location>
</feature>
<dbReference type="Proteomes" id="UP001175271">
    <property type="component" value="Unassembled WGS sequence"/>
</dbReference>
<reference evidence="3" key="1">
    <citation type="submission" date="2023-06" db="EMBL/GenBank/DDBJ databases">
        <title>Genomic analysis of the entomopathogenic nematode Steinernema hermaphroditum.</title>
        <authorList>
            <person name="Schwarz E.M."/>
            <person name="Heppert J.K."/>
            <person name="Baniya A."/>
            <person name="Schwartz H.T."/>
            <person name="Tan C.-H."/>
            <person name="Antoshechkin I."/>
            <person name="Sternberg P.W."/>
            <person name="Goodrich-Blair H."/>
            <person name="Dillman A.R."/>
        </authorList>
    </citation>
    <scope>NUCLEOTIDE SEQUENCE</scope>
    <source>
        <strain evidence="3">PS9179</strain>
        <tissue evidence="3">Whole animal</tissue>
    </source>
</reference>
<feature type="region of interest" description="Disordered" evidence="1">
    <location>
        <begin position="124"/>
        <end position="145"/>
    </location>
</feature>
<evidence type="ECO:0000313" key="3">
    <source>
        <dbReference type="EMBL" id="KAK0394594.1"/>
    </source>
</evidence>
<protein>
    <submittedName>
        <fullName evidence="3">Uncharacterized protein</fullName>
    </submittedName>
</protein>
<feature type="signal peptide" evidence="2">
    <location>
        <begin position="1"/>
        <end position="17"/>
    </location>
</feature>
<proteinExistence type="predicted"/>
<keyword evidence="2" id="KW-0732">Signal</keyword>
<organism evidence="3 4">
    <name type="scientific">Steinernema hermaphroditum</name>
    <dbReference type="NCBI Taxonomy" id="289476"/>
    <lineage>
        <taxon>Eukaryota</taxon>
        <taxon>Metazoa</taxon>
        <taxon>Ecdysozoa</taxon>
        <taxon>Nematoda</taxon>
        <taxon>Chromadorea</taxon>
        <taxon>Rhabditida</taxon>
        <taxon>Tylenchina</taxon>
        <taxon>Panagrolaimomorpha</taxon>
        <taxon>Strongyloidoidea</taxon>
        <taxon>Steinernematidae</taxon>
        <taxon>Steinernema</taxon>
    </lineage>
</organism>